<accession>A0A930Y159</accession>
<dbReference type="InterPro" id="IPR051317">
    <property type="entry name" value="Gfo/Idh/MocA_oxidoreduct"/>
</dbReference>
<sequence>MADSKQEQKLRRLRLGMVGGGITGHIGAAHRIAAAMHGLYDLAAGAFSSDPAVCRASGEAFGLDPQRCYDDYEQMFAKEAQREDGIEAVAIVTPNDLHAGPAIAAAEAGVDVLCDKPLAESLARTIEVEQAVAKAGVVFVLTHNYSGYPLVRQARQMVAEGLLGELRQTRIEYLQDGALRPLPPPGPKTWKGRPERCGPAGCIADIGSHAYHMLRFVTGADAVSLSCATRSHSPSRVLDDHCETLLRHEGEALGSMTCAQVSVGKKCDLNFHVYGDKGSLHWGQEEPNEMLYCPYGEPKQVLQRGMPYLGPAATPRSNIAPGHTEGYYEAFAQLYVDGWELIRARREGREPPATAKLAPNARDGVAVARYIGASVESAAQDGAWVELASVAP</sequence>
<dbReference type="SUPFAM" id="SSF51735">
    <property type="entry name" value="NAD(P)-binding Rossmann-fold domains"/>
    <property type="match status" value="1"/>
</dbReference>
<organism evidence="3 4">
    <name type="scientific">Candidatus Amphirhobacter heronislandensis</name>
    <dbReference type="NCBI Taxonomy" id="1732024"/>
    <lineage>
        <taxon>Bacteria</taxon>
        <taxon>Pseudomonadati</taxon>
        <taxon>Pseudomonadota</taxon>
        <taxon>Gammaproteobacteria</taxon>
        <taxon>Candidatus Tethybacterales</taxon>
        <taxon>Candidatus Tethybacteraceae</taxon>
        <taxon>Candidatus Amphirhobacter</taxon>
    </lineage>
</organism>
<dbReference type="Pfam" id="PF22725">
    <property type="entry name" value="GFO_IDH_MocA_C3"/>
    <property type="match status" value="1"/>
</dbReference>
<dbReference type="Gene3D" id="3.40.50.720">
    <property type="entry name" value="NAD(P)-binding Rossmann-like Domain"/>
    <property type="match status" value="1"/>
</dbReference>
<dbReference type="PANTHER" id="PTHR43708:SF3">
    <property type="entry name" value="OXIDOREDUCTASE"/>
    <property type="match status" value="1"/>
</dbReference>
<dbReference type="SUPFAM" id="SSF55347">
    <property type="entry name" value="Glyceraldehyde-3-phosphate dehydrogenase-like, C-terminal domain"/>
    <property type="match status" value="1"/>
</dbReference>
<reference evidence="3" key="1">
    <citation type="submission" date="2020-10" db="EMBL/GenBank/DDBJ databases">
        <title>An improved Amphimedon queenslandica hologenome assembly reveals how three proteobacterial symbionts can extend the metabolic phenotypic of their marine sponge host.</title>
        <authorList>
            <person name="Degnan B."/>
            <person name="Degnan S."/>
            <person name="Xiang X."/>
        </authorList>
    </citation>
    <scope>NUCLEOTIDE SEQUENCE</scope>
    <source>
        <strain evidence="3">AqS2</strain>
    </source>
</reference>
<gene>
    <name evidence="3" type="ORF">ISN26_02825</name>
</gene>
<name>A0A930Y159_9GAMM</name>
<comment type="caution">
    <text evidence="3">The sequence shown here is derived from an EMBL/GenBank/DDBJ whole genome shotgun (WGS) entry which is preliminary data.</text>
</comment>
<proteinExistence type="predicted"/>
<dbReference type="Pfam" id="PF01408">
    <property type="entry name" value="GFO_IDH_MocA"/>
    <property type="match status" value="1"/>
</dbReference>
<feature type="domain" description="GFO/IDH/MocA-like oxidoreductase" evidence="2">
    <location>
        <begin position="151"/>
        <end position="280"/>
    </location>
</feature>
<protein>
    <submittedName>
        <fullName evidence="3">Gfo/Idh/MocA family oxidoreductase</fullName>
    </submittedName>
</protein>
<evidence type="ECO:0000313" key="4">
    <source>
        <dbReference type="Proteomes" id="UP000604381"/>
    </source>
</evidence>
<feature type="domain" description="Gfo/Idh/MocA-like oxidoreductase N-terminal" evidence="1">
    <location>
        <begin position="14"/>
        <end position="141"/>
    </location>
</feature>
<dbReference type="EMBL" id="JADHEI010000028">
    <property type="protein sequence ID" value="MBF2735010.1"/>
    <property type="molecule type" value="Genomic_DNA"/>
</dbReference>
<dbReference type="GO" id="GO:0000166">
    <property type="term" value="F:nucleotide binding"/>
    <property type="evidence" value="ECO:0007669"/>
    <property type="project" value="InterPro"/>
</dbReference>
<dbReference type="Proteomes" id="UP000604381">
    <property type="component" value="Unassembled WGS sequence"/>
</dbReference>
<dbReference type="AlphaFoldDB" id="A0A930Y159"/>
<dbReference type="InterPro" id="IPR000683">
    <property type="entry name" value="Gfo/Idh/MocA-like_OxRdtase_N"/>
</dbReference>
<dbReference type="InterPro" id="IPR055170">
    <property type="entry name" value="GFO_IDH_MocA-like_dom"/>
</dbReference>
<evidence type="ECO:0000313" key="3">
    <source>
        <dbReference type="EMBL" id="MBF2735010.1"/>
    </source>
</evidence>
<evidence type="ECO:0000259" key="1">
    <source>
        <dbReference type="Pfam" id="PF01408"/>
    </source>
</evidence>
<dbReference type="Gene3D" id="3.30.360.10">
    <property type="entry name" value="Dihydrodipicolinate Reductase, domain 2"/>
    <property type="match status" value="1"/>
</dbReference>
<keyword evidence="4" id="KW-1185">Reference proteome</keyword>
<dbReference type="InterPro" id="IPR036291">
    <property type="entry name" value="NAD(P)-bd_dom_sf"/>
</dbReference>
<evidence type="ECO:0000259" key="2">
    <source>
        <dbReference type="Pfam" id="PF22725"/>
    </source>
</evidence>
<dbReference type="PANTHER" id="PTHR43708">
    <property type="entry name" value="CONSERVED EXPRESSED OXIDOREDUCTASE (EUROFUNG)"/>
    <property type="match status" value="1"/>
</dbReference>